<reference evidence="1 2" key="1">
    <citation type="submission" date="2019-09" db="EMBL/GenBank/DDBJ databases">
        <title>Genome sequence of Rhodovastum atsumiense, a diverse member of the Acetobacteraceae family of non-sulfur purple photosynthetic bacteria.</title>
        <authorList>
            <person name="Meyer T."/>
            <person name="Kyndt J."/>
        </authorList>
    </citation>
    <scope>NUCLEOTIDE SEQUENCE [LARGE SCALE GENOMIC DNA]</scope>
    <source>
        <strain evidence="1 2">DSM 21279</strain>
    </source>
</reference>
<accession>A0A5M6IKA6</accession>
<protein>
    <submittedName>
        <fullName evidence="1">Uncharacterized protein</fullName>
    </submittedName>
</protein>
<comment type="caution">
    <text evidence="1">The sequence shown here is derived from an EMBL/GenBank/DDBJ whole genome shotgun (WGS) entry which is preliminary data.</text>
</comment>
<sequence>MNENSIHGLAMNTSEIVKQILARMFAWSALTMTLGTYPGLAANVPLEEYIQSPFGARGAVDELTARDMHLLGRVRQATEKLTSRKDNGEVDSSYLTVTEFFEDGRIDKVKSRDLLKPSYGYQKLYVYNDKKKLARIEITAHISNETAIEEFSYDGVGNLVGFRHRPSYMEPSGVLIGVTLLSDGRPKETIARDWSGKARWRVEYNYGNHSVMLRYFANEILGRRQTQSAFQLDEQGRPIFAEVTDRHGDAVDAEKPSFYGRYFYSYRADGSSFLDVGYVSNDGFYPGSGCFKHLEFFRNNDENEAEAKVNCRNNAVLGPGGWTNPPEKNEYRFDTTGNMVMRRSGKSVIELGRIVTNWNFEKTISVIYY</sequence>
<gene>
    <name evidence="1" type="ORF">F1189_28240</name>
</gene>
<evidence type="ECO:0000313" key="1">
    <source>
        <dbReference type="EMBL" id="KAA5608612.1"/>
    </source>
</evidence>
<dbReference type="Proteomes" id="UP000325255">
    <property type="component" value="Unassembled WGS sequence"/>
</dbReference>
<name>A0A5M6IKA6_9PROT</name>
<dbReference type="RefSeq" id="WP_150045227.1">
    <property type="nucleotide sequence ID" value="NZ_OW485604.1"/>
</dbReference>
<dbReference type="AlphaFoldDB" id="A0A5M6IKA6"/>
<proteinExistence type="predicted"/>
<keyword evidence="2" id="KW-1185">Reference proteome</keyword>
<evidence type="ECO:0000313" key="2">
    <source>
        <dbReference type="Proteomes" id="UP000325255"/>
    </source>
</evidence>
<dbReference type="EMBL" id="VWPK01000075">
    <property type="protein sequence ID" value="KAA5608612.1"/>
    <property type="molecule type" value="Genomic_DNA"/>
</dbReference>
<organism evidence="1 2">
    <name type="scientific">Rhodovastum atsumiense</name>
    <dbReference type="NCBI Taxonomy" id="504468"/>
    <lineage>
        <taxon>Bacteria</taxon>
        <taxon>Pseudomonadati</taxon>
        <taxon>Pseudomonadota</taxon>
        <taxon>Alphaproteobacteria</taxon>
        <taxon>Acetobacterales</taxon>
        <taxon>Acetobacteraceae</taxon>
        <taxon>Rhodovastum</taxon>
    </lineage>
</organism>